<reference evidence="6" key="1">
    <citation type="submission" date="2018-11" db="EMBL/GenBank/DDBJ databases">
        <authorList>
            <consortium name="Pathogen Informatics"/>
        </authorList>
    </citation>
    <scope>NUCLEOTIDE SEQUENCE</scope>
</reference>
<dbReference type="GO" id="GO:0042276">
    <property type="term" value="P:error-prone translesion synthesis"/>
    <property type="evidence" value="ECO:0007669"/>
    <property type="project" value="TreeGrafter"/>
</dbReference>
<evidence type="ECO:0000256" key="4">
    <source>
        <dbReference type="ARBA" id="ARBA00022932"/>
    </source>
</evidence>
<keyword evidence="4" id="KW-0239">DNA-directed DNA polymerase</keyword>
<dbReference type="EC" id="2.7.7.7" evidence="1"/>
<proteinExistence type="predicted"/>
<dbReference type="GO" id="GO:0003887">
    <property type="term" value="F:DNA-directed DNA polymerase activity"/>
    <property type="evidence" value="ECO:0007669"/>
    <property type="project" value="UniProtKB-KW"/>
</dbReference>
<dbReference type="GO" id="GO:0005634">
    <property type="term" value="C:nucleus"/>
    <property type="evidence" value="ECO:0007669"/>
    <property type="project" value="TreeGrafter"/>
</dbReference>
<evidence type="ECO:0000313" key="6">
    <source>
        <dbReference type="EMBL" id="VEL35130.1"/>
    </source>
</evidence>
<dbReference type="Proteomes" id="UP000784294">
    <property type="component" value="Unassembled WGS sequence"/>
</dbReference>
<comment type="caution">
    <text evidence="6">The sequence shown here is derived from an EMBL/GenBank/DDBJ whole genome shotgun (WGS) entry which is preliminary data.</text>
</comment>
<dbReference type="GO" id="GO:0016035">
    <property type="term" value="C:zeta DNA polymerase complex"/>
    <property type="evidence" value="ECO:0007669"/>
    <property type="project" value="InterPro"/>
</dbReference>
<evidence type="ECO:0000256" key="2">
    <source>
        <dbReference type="ARBA" id="ARBA00022679"/>
    </source>
</evidence>
<sequence length="366" mass="40414">MMAPLTDDAGETLGNVPSQWYDGGNQEYHSRGHMTRRLASRDSLSEPLPGQRVTYFLAPGRKNDALVACVRALEEAVPSSLIPSSYYCATTTSYRSNCEVSRHLAPRLHLAYYLNRQFIPPLERVVELLGENLHEWLSDLPRYHPSSGAIRHSTLMISQQATQLNNIYPGLNSSNSFIFPLRRLGSCSSLISSPAPNVNPASPAPEFGEVDEPASLSSTPLLGRPHSKVLTCNETSPTHFGIGSGISDKPCRPVVQYHRRSYRRGRIGQTACHQRQISSSLAARSIMRTFLRAGRPQICPSCGSVLRPEDKADMIGADGARNRRDGRTDSDRLGHCRACIANRPGVLTNSLVRHGLEVSNWFTLRI</sequence>
<dbReference type="InterPro" id="IPR042087">
    <property type="entry name" value="DNA_pol_B_thumb"/>
</dbReference>
<dbReference type="Gene3D" id="1.10.132.60">
    <property type="entry name" value="DNA polymerase family B, C-terminal domain"/>
    <property type="match status" value="1"/>
</dbReference>
<evidence type="ECO:0000256" key="1">
    <source>
        <dbReference type="ARBA" id="ARBA00012417"/>
    </source>
</evidence>
<feature type="region of interest" description="Disordered" evidence="5">
    <location>
        <begin position="1"/>
        <end position="26"/>
    </location>
</feature>
<organism evidence="6 7">
    <name type="scientific">Protopolystoma xenopodis</name>
    <dbReference type="NCBI Taxonomy" id="117903"/>
    <lineage>
        <taxon>Eukaryota</taxon>
        <taxon>Metazoa</taxon>
        <taxon>Spiralia</taxon>
        <taxon>Lophotrochozoa</taxon>
        <taxon>Platyhelminthes</taxon>
        <taxon>Monogenea</taxon>
        <taxon>Polyopisthocotylea</taxon>
        <taxon>Polystomatidea</taxon>
        <taxon>Polystomatidae</taxon>
        <taxon>Protopolystoma</taxon>
    </lineage>
</organism>
<gene>
    <name evidence="6" type="ORF">PXEA_LOCUS28570</name>
</gene>
<dbReference type="AlphaFoldDB" id="A0A3S5FG04"/>
<evidence type="ECO:0000256" key="3">
    <source>
        <dbReference type="ARBA" id="ARBA00022695"/>
    </source>
</evidence>
<feature type="region of interest" description="Disordered" evidence="5">
    <location>
        <begin position="198"/>
        <end position="222"/>
    </location>
</feature>
<dbReference type="PANTHER" id="PTHR45812:SF1">
    <property type="entry name" value="DNA POLYMERASE ZETA CATALYTIC SUBUNIT"/>
    <property type="match status" value="1"/>
</dbReference>
<dbReference type="GO" id="GO:0000724">
    <property type="term" value="P:double-strand break repair via homologous recombination"/>
    <property type="evidence" value="ECO:0007669"/>
    <property type="project" value="TreeGrafter"/>
</dbReference>
<keyword evidence="7" id="KW-1185">Reference proteome</keyword>
<name>A0A3S5FG04_9PLAT</name>
<keyword evidence="2" id="KW-0808">Transferase</keyword>
<evidence type="ECO:0000256" key="5">
    <source>
        <dbReference type="SAM" id="MobiDB-lite"/>
    </source>
</evidence>
<dbReference type="PANTHER" id="PTHR45812">
    <property type="entry name" value="DNA POLYMERASE ZETA CATALYTIC SUBUNIT"/>
    <property type="match status" value="1"/>
</dbReference>
<dbReference type="InterPro" id="IPR030559">
    <property type="entry name" value="PolZ_Rev3"/>
</dbReference>
<keyword evidence="3" id="KW-0548">Nucleotidyltransferase</keyword>
<accession>A0A3S5FG04</accession>
<protein>
    <recommendedName>
        <fullName evidence="1">DNA-directed DNA polymerase</fullName>
        <ecNumber evidence="1">2.7.7.7</ecNumber>
    </recommendedName>
</protein>
<dbReference type="OrthoDB" id="2414538at2759"/>
<dbReference type="EMBL" id="CAAALY010249158">
    <property type="protein sequence ID" value="VEL35130.1"/>
    <property type="molecule type" value="Genomic_DNA"/>
</dbReference>
<evidence type="ECO:0000313" key="7">
    <source>
        <dbReference type="Proteomes" id="UP000784294"/>
    </source>
</evidence>